<dbReference type="RefSeq" id="WP_008045960.1">
    <property type="nucleotide sequence ID" value="NZ_CH724152.1"/>
</dbReference>
<feature type="domain" description="Flavodoxin-like" evidence="3">
    <location>
        <begin position="5"/>
        <end position="168"/>
    </location>
</feature>
<dbReference type="GO" id="GO:0016491">
    <property type="term" value="F:oxidoreductase activity"/>
    <property type="evidence" value="ECO:0007669"/>
    <property type="project" value="InterPro"/>
</dbReference>
<dbReference type="InterPro" id="IPR051796">
    <property type="entry name" value="ISF_SsuE-like"/>
</dbReference>
<sequence>MSTAFLIASSRPQGNTVQLANLVAEKLSRVSVFNLDDYDISVYDYEHRNRHDDFLPLIEKLVSFDHVVFVTPVYWYAMSAQLKIFFDRFSDLLTIEKNLGRKLKGLNCSVIATGSWDYPPPCFEDVFKLTFSYLGMPYQGMLYCPVDEDIDPNHSIPGISEFVARLQG</sequence>
<keyword evidence="5" id="KW-1185">Reference proteome</keyword>
<evidence type="ECO:0000313" key="5">
    <source>
        <dbReference type="Proteomes" id="UP000005953"/>
    </source>
</evidence>
<proteinExistence type="predicted"/>
<protein>
    <recommendedName>
        <fullName evidence="3">Flavodoxin-like domain-containing protein</fullName>
    </recommendedName>
</protein>
<evidence type="ECO:0000256" key="1">
    <source>
        <dbReference type="ARBA" id="ARBA00022630"/>
    </source>
</evidence>
<dbReference type="EMBL" id="AAOE01000016">
    <property type="protein sequence ID" value="EAR08762.1"/>
    <property type="molecule type" value="Genomic_DNA"/>
</dbReference>
<dbReference type="InterPro" id="IPR008254">
    <property type="entry name" value="Flavodoxin/NO_synth"/>
</dbReference>
<evidence type="ECO:0000313" key="4">
    <source>
        <dbReference type="EMBL" id="EAR08762.1"/>
    </source>
</evidence>
<dbReference type="SUPFAM" id="SSF52218">
    <property type="entry name" value="Flavoproteins"/>
    <property type="match status" value="1"/>
</dbReference>
<dbReference type="AlphaFoldDB" id="A4BGF6"/>
<dbReference type="HOGENOM" id="CLU_050993_7_1_6"/>
<organism evidence="4 5">
    <name type="scientific">Reinekea blandensis MED297</name>
    <dbReference type="NCBI Taxonomy" id="314283"/>
    <lineage>
        <taxon>Bacteria</taxon>
        <taxon>Pseudomonadati</taxon>
        <taxon>Pseudomonadota</taxon>
        <taxon>Gammaproteobacteria</taxon>
        <taxon>Oceanospirillales</taxon>
        <taxon>Saccharospirillaceae</taxon>
        <taxon>Reinekea</taxon>
    </lineage>
</organism>
<reference evidence="4 5" key="1">
    <citation type="submission" date="2006-02" db="EMBL/GenBank/DDBJ databases">
        <authorList>
            <person name="Pinhassi J."/>
            <person name="Pedros-Alio C."/>
            <person name="Ferriera S."/>
            <person name="Johnson J."/>
            <person name="Kravitz S."/>
            <person name="Halpern A."/>
            <person name="Remington K."/>
            <person name="Beeson K."/>
            <person name="Tran B."/>
            <person name="Rogers Y.-H."/>
            <person name="Friedman R."/>
            <person name="Venter J.C."/>
        </authorList>
    </citation>
    <scope>NUCLEOTIDE SEQUENCE [LARGE SCALE GENOMIC DNA]</scope>
    <source>
        <strain evidence="4 5">MED297</strain>
    </source>
</reference>
<dbReference type="Pfam" id="PF03358">
    <property type="entry name" value="FMN_red"/>
    <property type="match status" value="1"/>
</dbReference>
<gene>
    <name evidence="4" type="ORF">MED297_08861</name>
</gene>
<dbReference type="PANTHER" id="PTHR43278:SF4">
    <property type="entry name" value="NAD(P)H-DEPENDENT FMN-CONTAINING OXIDOREDUCTASE YWQN-RELATED"/>
    <property type="match status" value="1"/>
</dbReference>
<keyword evidence="1" id="KW-0285">Flavoprotein</keyword>
<dbReference type="Gene3D" id="3.40.50.360">
    <property type="match status" value="1"/>
</dbReference>
<dbReference type="OrthoDB" id="9805976at2"/>
<dbReference type="InterPro" id="IPR005025">
    <property type="entry name" value="FMN_Rdtase-like_dom"/>
</dbReference>
<name>A4BGF6_9GAMM</name>
<dbReference type="STRING" id="314283.MED297_08861"/>
<accession>A4BGF6</accession>
<dbReference type="PANTHER" id="PTHR43278">
    <property type="entry name" value="NAD(P)H-DEPENDENT FMN-CONTAINING OXIDOREDUCTASE YWQN-RELATED"/>
    <property type="match status" value="1"/>
</dbReference>
<dbReference type="InterPro" id="IPR029039">
    <property type="entry name" value="Flavoprotein-like_sf"/>
</dbReference>
<comment type="caution">
    <text evidence="4">The sequence shown here is derived from an EMBL/GenBank/DDBJ whole genome shotgun (WGS) entry which is preliminary data.</text>
</comment>
<dbReference type="Proteomes" id="UP000005953">
    <property type="component" value="Unassembled WGS sequence"/>
</dbReference>
<evidence type="ECO:0000256" key="2">
    <source>
        <dbReference type="ARBA" id="ARBA00022643"/>
    </source>
</evidence>
<dbReference type="GO" id="GO:0010181">
    <property type="term" value="F:FMN binding"/>
    <property type="evidence" value="ECO:0007669"/>
    <property type="project" value="InterPro"/>
</dbReference>
<evidence type="ECO:0000259" key="3">
    <source>
        <dbReference type="PROSITE" id="PS50902"/>
    </source>
</evidence>
<dbReference type="PROSITE" id="PS50902">
    <property type="entry name" value="FLAVODOXIN_LIKE"/>
    <property type="match status" value="1"/>
</dbReference>
<keyword evidence="2" id="KW-0288">FMN</keyword>